<accession>A0A9N9J0X1</accession>
<reference evidence="1" key="1">
    <citation type="submission" date="2021-06" db="EMBL/GenBank/DDBJ databases">
        <authorList>
            <person name="Kallberg Y."/>
            <person name="Tangrot J."/>
            <person name="Rosling A."/>
        </authorList>
    </citation>
    <scope>NUCLEOTIDE SEQUENCE</scope>
    <source>
        <strain evidence="1">CL551</strain>
    </source>
</reference>
<name>A0A9N9J0X1_9GLOM</name>
<proteinExistence type="predicted"/>
<organism evidence="1 2">
    <name type="scientific">Acaulospora morrowiae</name>
    <dbReference type="NCBI Taxonomy" id="94023"/>
    <lineage>
        <taxon>Eukaryota</taxon>
        <taxon>Fungi</taxon>
        <taxon>Fungi incertae sedis</taxon>
        <taxon>Mucoromycota</taxon>
        <taxon>Glomeromycotina</taxon>
        <taxon>Glomeromycetes</taxon>
        <taxon>Diversisporales</taxon>
        <taxon>Acaulosporaceae</taxon>
        <taxon>Acaulospora</taxon>
    </lineage>
</organism>
<sequence>QNNVSQSSYQTDPKSDLPIVYLQDQKNVLWTKFENTYFDEIRKTSFITHLANTTQLRYHDDLGGFC</sequence>
<feature type="non-terminal residue" evidence="1">
    <location>
        <position position="1"/>
    </location>
</feature>
<keyword evidence="2" id="KW-1185">Reference proteome</keyword>
<dbReference type="Proteomes" id="UP000789342">
    <property type="component" value="Unassembled WGS sequence"/>
</dbReference>
<gene>
    <name evidence="1" type="ORF">AMORRO_LOCUS15802</name>
</gene>
<evidence type="ECO:0000313" key="1">
    <source>
        <dbReference type="EMBL" id="CAG8759178.1"/>
    </source>
</evidence>
<comment type="caution">
    <text evidence="1">The sequence shown here is derived from an EMBL/GenBank/DDBJ whole genome shotgun (WGS) entry which is preliminary data.</text>
</comment>
<evidence type="ECO:0000313" key="2">
    <source>
        <dbReference type="Proteomes" id="UP000789342"/>
    </source>
</evidence>
<dbReference type="AlphaFoldDB" id="A0A9N9J0X1"/>
<dbReference type="OrthoDB" id="2417500at2759"/>
<dbReference type="EMBL" id="CAJVPV010039830">
    <property type="protein sequence ID" value="CAG8759178.1"/>
    <property type="molecule type" value="Genomic_DNA"/>
</dbReference>
<protein>
    <submittedName>
        <fullName evidence="1">7790_t:CDS:1</fullName>
    </submittedName>
</protein>